<dbReference type="AlphaFoldDB" id="A0A8X6I5R5"/>
<accession>A0A8X6I5R5</accession>
<keyword evidence="2" id="KW-1185">Reference proteome</keyword>
<dbReference type="Proteomes" id="UP000887013">
    <property type="component" value="Unassembled WGS sequence"/>
</dbReference>
<protein>
    <submittedName>
        <fullName evidence="1">Uncharacterized protein</fullName>
    </submittedName>
</protein>
<dbReference type="EMBL" id="BMAW01087756">
    <property type="protein sequence ID" value="GFS31460.1"/>
    <property type="molecule type" value="Genomic_DNA"/>
</dbReference>
<organism evidence="1 2">
    <name type="scientific">Nephila pilipes</name>
    <name type="common">Giant wood spider</name>
    <name type="synonym">Nephila maculata</name>
    <dbReference type="NCBI Taxonomy" id="299642"/>
    <lineage>
        <taxon>Eukaryota</taxon>
        <taxon>Metazoa</taxon>
        <taxon>Ecdysozoa</taxon>
        <taxon>Arthropoda</taxon>
        <taxon>Chelicerata</taxon>
        <taxon>Arachnida</taxon>
        <taxon>Araneae</taxon>
        <taxon>Araneomorphae</taxon>
        <taxon>Entelegynae</taxon>
        <taxon>Araneoidea</taxon>
        <taxon>Nephilidae</taxon>
        <taxon>Nephila</taxon>
    </lineage>
</organism>
<evidence type="ECO:0000313" key="1">
    <source>
        <dbReference type="EMBL" id="GFS31460.1"/>
    </source>
</evidence>
<reference evidence="1" key="1">
    <citation type="submission" date="2020-08" db="EMBL/GenBank/DDBJ databases">
        <title>Multicomponent nature underlies the extraordinary mechanical properties of spider dragline silk.</title>
        <authorList>
            <person name="Kono N."/>
            <person name="Nakamura H."/>
            <person name="Mori M."/>
            <person name="Yoshida Y."/>
            <person name="Ohtoshi R."/>
            <person name="Malay A.D."/>
            <person name="Moran D.A.P."/>
            <person name="Tomita M."/>
            <person name="Numata K."/>
            <person name="Arakawa K."/>
        </authorList>
    </citation>
    <scope>NUCLEOTIDE SEQUENCE</scope>
</reference>
<comment type="caution">
    <text evidence="1">The sequence shown here is derived from an EMBL/GenBank/DDBJ whole genome shotgun (WGS) entry which is preliminary data.</text>
</comment>
<feature type="non-terminal residue" evidence="1">
    <location>
        <position position="52"/>
    </location>
</feature>
<evidence type="ECO:0000313" key="2">
    <source>
        <dbReference type="Proteomes" id="UP000887013"/>
    </source>
</evidence>
<name>A0A8X6I5R5_NEPPI</name>
<proteinExistence type="predicted"/>
<sequence length="52" mass="6066">MNRCRNYLRRTHTKRDAGGWERTTRANRVAGTAEKVRVQWFGKFTAAKSVPE</sequence>
<gene>
    <name evidence="1" type="ORF">NPIL_271351</name>
</gene>